<dbReference type="EMBL" id="LLXH01001857">
    <property type="protein sequence ID" value="PKC57336.1"/>
    <property type="molecule type" value="Genomic_DNA"/>
</dbReference>
<organism evidence="1 2">
    <name type="scientific">Rhizophagus irregularis</name>
    <dbReference type="NCBI Taxonomy" id="588596"/>
    <lineage>
        <taxon>Eukaryota</taxon>
        <taxon>Fungi</taxon>
        <taxon>Fungi incertae sedis</taxon>
        <taxon>Mucoromycota</taxon>
        <taxon>Glomeromycotina</taxon>
        <taxon>Glomeromycetes</taxon>
        <taxon>Glomerales</taxon>
        <taxon>Glomeraceae</taxon>
        <taxon>Rhizophagus</taxon>
    </lineage>
</organism>
<evidence type="ECO:0000313" key="2">
    <source>
        <dbReference type="Proteomes" id="UP000232688"/>
    </source>
</evidence>
<name>A0A2N0R210_9GLOM</name>
<evidence type="ECO:0000313" key="1">
    <source>
        <dbReference type="EMBL" id="PKC57336.1"/>
    </source>
</evidence>
<reference evidence="1 2" key="1">
    <citation type="submission" date="2017-10" db="EMBL/GenBank/DDBJ databases">
        <title>Extensive intraspecific genome diversity in a model arbuscular mycorrhizal fungus.</title>
        <authorList>
            <person name="Chen E.C.H."/>
            <person name="Morin E."/>
            <person name="Baudet D."/>
            <person name="Noel J."/>
            <person name="Ndikumana S."/>
            <person name="Charron P."/>
            <person name="St-Onge C."/>
            <person name="Giorgi J."/>
            <person name="Grigoriev I.V."/>
            <person name="Roux C."/>
            <person name="Martin F.M."/>
            <person name="Corradi N."/>
        </authorList>
    </citation>
    <scope>NUCLEOTIDE SEQUENCE [LARGE SCALE GENOMIC DNA]</scope>
    <source>
        <strain evidence="1 2">A1</strain>
    </source>
</reference>
<gene>
    <name evidence="1" type="ORF">RhiirA1_472644</name>
</gene>
<protein>
    <submittedName>
        <fullName evidence="1">Uncharacterized protein</fullName>
    </submittedName>
</protein>
<sequence>MGEGITQQNLQDNHQKVSNGVLFATIPSFREIHSKSDENCSVFGLSLKPSVDYKIHVNNLKHIEKIAETYGVGYDMIEGSGHEFMLVGS</sequence>
<comment type="caution">
    <text evidence="1">The sequence shown here is derived from an EMBL/GenBank/DDBJ whole genome shotgun (WGS) entry which is preliminary data.</text>
</comment>
<proteinExistence type="predicted"/>
<dbReference type="VEuPathDB" id="FungiDB:RhiirA1_472644"/>
<reference evidence="1 2" key="2">
    <citation type="submission" date="2017-10" db="EMBL/GenBank/DDBJ databases">
        <title>Genome analyses suggest a sexual origin of heterokaryosis in a supposedly ancient asexual fungus.</title>
        <authorList>
            <person name="Corradi N."/>
            <person name="Sedzielewska K."/>
            <person name="Noel J."/>
            <person name="Charron P."/>
            <person name="Farinelli L."/>
            <person name="Marton T."/>
            <person name="Kruger M."/>
            <person name="Pelin A."/>
            <person name="Brachmann A."/>
            <person name="Corradi N."/>
        </authorList>
    </citation>
    <scope>NUCLEOTIDE SEQUENCE [LARGE SCALE GENOMIC DNA]</scope>
    <source>
        <strain evidence="1 2">A1</strain>
    </source>
</reference>
<accession>A0A2N0R210</accession>
<dbReference type="AlphaFoldDB" id="A0A2N0R210"/>
<dbReference type="Proteomes" id="UP000232688">
    <property type="component" value="Unassembled WGS sequence"/>
</dbReference>